<evidence type="ECO:0000313" key="3">
    <source>
        <dbReference type="Proteomes" id="UP000663831"/>
    </source>
</evidence>
<accession>A0A8H3HKZ6</accession>
<feature type="compositionally biased region" description="Gly residues" evidence="1">
    <location>
        <begin position="124"/>
        <end position="136"/>
    </location>
</feature>
<reference evidence="2" key="1">
    <citation type="submission" date="2021-01" db="EMBL/GenBank/DDBJ databases">
        <authorList>
            <person name="Kaushik A."/>
        </authorList>
    </citation>
    <scope>NUCLEOTIDE SEQUENCE</scope>
    <source>
        <strain evidence="2">AG3-1AP</strain>
    </source>
</reference>
<evidence type="ECO:0000256" key="1">
    <source>
        <dbReference type="SAM" id="MobiDB-lite"/>
    </source>
</evidence>
<evidence type="ECO:0000313" key="2">
    <source>
        <dbReference type="EMBL" id="CAE6518998.1"/>
    </source>
</evidence>
<sequence length="172" mass="18498">MHRQSQAINPPRQVVEVVLKSPAKGKLQSSKGDTGSMGSSATPSPAKASRERKQPEVVKDEESVLQGTRYPKHSDCDPTPEPAPKPEPESVPRAKRPRMLPKRIPTPEPEPEPEPEGKPEGEPEGGLEGGLEGGPNIGEIATQAIDSLQSAAVVHPIPRILTMDNASRTFRE</sequence>
<comment type="caution">
    <text evidence="2">The sequence shown here is derived from an EMBL/GenBank/DDBJ whole genome shotgun (WGS) entry which is preliminary data.</text>
</comment>
<gene>
    <name evidence="2" type="ORF">RDB_LOCUS141470</name>
</gene>
<feature type="region of interest" description="Disordered" evidence="1">
    <location>
        <begin position="1"/>
        <end position="142"/>
    </location>
</feature>
<dbReference type="AlphaFoldDB" id="A0A8H3HKZ6"/>
<organism evidence="2 3">
    <name type="scientific">Rhizoctonia solani</name>
    <dbReference type="NCBI Taxonomy" id="456999"/>
    <lineage>
        <taxon>Eukaryota</taxon>
        <taxon>Fungi</taxon>
        <taxon>Dikarya</taxon>
        <taxon>Basidiomycota</taxon>
        <taxon>Agaricomycotina</taxon>
        <taxon>Agaricomycetes</taxon>
        <taxon>Cantharellales</taxon>
        <taxon>Ceratobasidiaceae</taxon>
        <taxon>Rhizoctonia</taxon>
    </lineage>
</organism>
<dbReference type="Proteomes" id="UP000663831">
    <property type="component" value="Unassembled WGS sequence"/>
</dbReference>
<feature type="compositionally biased region" description="Polar residues" evidence="1">
    <location>
        <begin position="27"/>
        <end position="43"/>
    </location>
</feature>
<proteinExistence type="predicted"/>
<name>A0A8H3HKZ6_9AGAM</name>
<protein>
    <submittedName>
        <fullName evidence="2">Uncharacterized protein</fullName>
    </submittedName>
</protein>
<feature type="compositionally biased region" description="Basic and acidic residues" evidence="1">
    <location>
        <begin position="48"/>
        <end position="62"/>
    </location>
</feature>
<dbReference type="EMBL" id="CAJMWV010006130">
    <property type="protein sequence ID" value="CAE6518998.1"/>
    <property type="molecule type" value="Genomic_DNA"/>
</dbReference>